<protein>
    <submittedName>
        <fullName evidence="2">NifU family protein</fullName>
    </submittedName>
</protein>
<dbReference type="Gene3D" id="3.30.300.130">
    <property type="entry name" value="Fe-S cluster assembly (FSCA)"/>
    <property type="match status" value="1"/>
</dbReference>
<dbReference type="Proteomes" id="UP000632289">
    <property type="component" value="Unassembled WGS sequence"/>
</dbReference>
<evidence type="ECO:0000313" key="3">
    <source>
        <dbReference type="Proteomes" id="UP000632289"/>
    </source>
</evidence>
<dbReference type="InterPro" id="IPR034904">
    <property type="entry name" value="FSCA_dom_sf"/>
</dbReference>
<name>A0A927IEL6_9ACTN</name>
<organism evidence="2 3">
    <name type="scientific">Streptomyces chumphonensis</name>
    <dbReference type="NCBI Taxonomy" id="1214925"/>
    <lineage>
        <taxon>Bacteria</taxon>
        <taxon>Bacillati</taxon>
        <taxon>Actinomycetota</taxon>
        <taxon>Actinomycetes</taxon>
        <taxon>Kitasatosporales</taxon>
        <taxon>Streptomycetaceae</taxon>
        <taxon>Streptomyces</taxon>
    </lineage>
</organism>
<feature type="region of interest" description="Disordered" evidence="1">
    <location>
        <begin position="159"/>
        <end position="185"/>
    </location>
</feature>
<dbReference type="AlphaFoldDB" id="A0A927IEL6"/>
<keyword evidence="3" id="KW-1185">Reference proteome</keyword>
<dbReference type="RefSeq" id="WP_191210800.1">
    <property type="nucleotide sequence ID" value="NZ_BAABKL010000012.1"/>
</dbReference>
<comment type="caution">
    <text evidence="2">The sequence shown here is derived from an EMBL/GenBank/DDBJ whole genome shotgun (WGS) entry which is preliminary data.</text>
</comment>
<accession>A0A927IEL6</accession>
<evidence type="ECO:0000256" key="1">
    <source>
        <dbReference type="SAM" id="MobiDB-lite"/>
    </source>
</evidence>
<evidence type="ECO:0000313" key="2">
    <source>
        <dbReference type="EMBL" id="MBD3933496.1"/>
    </source>
</evidence>
<proteinExistence type="predicted"/>
<dbReference type="EMBL" id="JACXYU010000010">
    <property type="protein sequence ID" value="MBD3933496.1"/>
    <property type="molecule type" value="Genomic_DNA"/>
</dbReference>
<gene>
    <name evidence="2" type="ORF">IF129_18290</name>
</gene>
<sequence length="185" mass="19567">MASDDARARATVARAEELLSGLDALPDSAAAARARETVETLVGLYGEALERVVAHTGDDTAALRRLADDELVGHLLLVHDLHPDPPSVRARRALDAVAEHLRRHGVTVAARELTDETVRVRITGTARGCNAPPEPPERTVRDALAGAAPDLARVDVETAPDPAPETLISVDSLFQRPAPTPAGQP</sequence>
<reference evidence="2" key="1">
    <citation type="submission" date="2020-09" db="EMBL/GenBank/DDBJ databases">
        <title>Secondary metabolite and genome analysis of marine Streptomyces chumphonensis KK1-2T.</title>
        <authorList>
            <person name="Phongsopitanun W."/>
            <person name="Kanchanasin P."/>
            <person name="Pittayakhajonwut P."/>
            <person name="Suwanborirux K."/>
            <person name="Tanasupawat S."/>
        </authorList>
    </citation>
    <scope>NUCLEOTIDE SEQUENCE</scope>
    <source>
        <strain evidence="2">KK1-2</strain>
    </source>
</reference>